<keyword evidence="5" id="KW-0106">Calcium</keyword>
<keyword evidence="3" id="KW-1029">Fimbrium biogenesis</keyword>
<evidence type="ECO:0000256" key="5">
    <source>
        <dbReference type="ARBA" id="ARBA00022837"/>
    </source>
</evidence>
<evidence type="ECO:0000256" key="3">
    <source>
        <dbReference type="ARBA" id="ARBA00022558"/>
    </source>
</evidence>
<dbReference type="SUPFAM" id="SSF50998">
    <property type="entry name" value="Quinoprotein alcohol dehydrogenase-like"/>
    <property type="match status" value="1"/>
</dbReference>
<evidence type="ECO:0000313" key="10">
    <source>
        <dbReference type="Proteomes" id="UP001516061"/>
    </source>
</evidence>
<evidence type="ECO:0000256" key="6">
    <source>
        <dbReference type="ARBA" id="ARBA00023263"/>
    </source>
</evidence>
<comment type="subcellular location">
    <subcellularLocation>
        <location evidence="1">Fimbrium</location>
    </subcellularLocation>
</comment>
<evidence type="ECO:0000256" key="2">
    <source>
        <dbReference type="ARBA" id="ARBA00008387"/>
    </source>
</evidence>
<dbReference type="InterPro" id="IPR036465">
    <property type="entry name" value="vWFA_dom_sf"/>
</dbReference>
<evidence type="ECO:0000256" key="7">
    <source>
        <dbReference type="SAM" id="SignalP"/>
    </source>
</evidence>
<evidence type="ECO:0000313" key="9">
    <source>
        <dbReference type="EMBL" id="NRT55175.1"/>
    </source>
</evidence>
<dbReference type="EMBL" id="JABSNM010000003">
    <property type="protein sequence ID" value="NRT55175.1"/>
    <property type="molecule type" value="Genomic_DNA"/>
</dbReference>
<gene>
    <name evidence="9" type="ORF">HNQ01_000885</name>
</gene>
<dbReference type="Gene3D" id="3.40.50.410">
    <property type="entry name" value="von Willebrand factor, type A domain"/>
    <property type="match status" value="1"/>
</dbReference>
<comment type="caution">
    <text evidence="9">The sequence shown here is derived from an EMBL/GenBank/DDBJ whole genome shotgun (WGS) entry which is preliminary data.</text>
</comment>
<feature type="chain" id="PRO_5047426185" evidence="7">
    <location>
        <begin position="25"/>
        <end position="1102"/>
    </location>
</feature>
<protein>
    <submittedName>
        <fullName evidence="9">Type IV pilus assembly protein PilY1</fullName>
    </submittedName>
</protein>
<organism evidence="9 10">
    <name type="scientific">Sphaerotilus uruguayifluvii</name>
    <dbReference type="NCBI Taxonomy" id="2735897"/>
    <lineage>
        <taxon>Bacteria</taxon>
        <taxon>Pseudomonadati</taxon>
        <taxon>Pseudomonadota</taxon>
        <taxon>Betaproteobacteria</taxon>
        <taxon>Burkholderiales</taxon>
        <taxon>Sphaerotilaceae</taxon>
        <taxon>Sphaerotilus</taxon>
    </lineage>
</organism>
<feature type="signal peptide" evidence="7">
    <location>
        <begin position="1"/>
        <end position="24"/>
    </location>
</feature>
<dbReference type="InterPro" id="IPR008707">
    <property type="entry name" value="B-propeller_PilY1"/>
</dbReference>
<evidence type="ECO:0000256" key="4">
    <source>
        <dbReference type="ARBA" id="ARBA00022723"/>
    </source>
</evidence>
<proteinExistence type="inferred from homology"/>
<evidence type="ECO:0000259" key="8">
    <source>
        <dbReference type="Pfam" id="PF05567"/>
    </source>
</evidence>
<feature type="domain" description="PilY1 beta-propeller" evidence="8">
    <location>
        <begin position="595"/>
        <end position="917"/>
    </location>
</feature>
<keyword evidence="7" id="KW-0732">Signal</keyword>
<dbReference type="Proteomes" id="UP001516061">
    <property type="component" value="Unassembled WGS sequence"/>
</dbReference>
<comment type="similarity">
    <text evidence="2">Belongs to the PilY1 family.</text>
</comment>
<keyword evidence="4" id="KW-0479">Metal-binding</keyword>
<dbReference type="InterPro" id="IPR011047">
    <property type="entry name" value="Quinoprotein_ADH-like_sf"/>
</dbReference>
<keyword evidence="10" id="KW-1185">Reference proteome</keyword>
<name>A0ABX2G195_9BURK</name>
<dbReference type="RefSeq" id="WP_173804163.1">
    <property type="nucleotide sequence ID" value="NZ_JABSNM010000003.1"/>
</dbReference>
<evidence type="ECO:0000256" key="1">
    <source>
        <dbReference type="ARBA" id="ARBA00004561"/>
    </source>
</evidence>
<keyword evidence="6" id="KW-0281">Fimbrium</keyword>
<accession>A0ABX2G195</accession>
<reference evidence="9 10" key="1">
    <citation type="submission" date="2020-05" db="EMBL/GenBank/DDBJ databases">
        <title>Genomic Encyclopedia of Type Strains, Phase IV (KMG-V): Genome sequencing to study the core and pangenomes of soil and plant-associated prokaryotes.</title>
        <authorList>
            <person name="Whitman W."/>
        </authorList>
    </citation>
    <scope>NUCLEOTIDE SEQUENCE [LARGE SCALE GENOMIC DNA]</scope>
    <source>
        <strain evidence="9 10">C29</strain>
    </source>
</reference>
<sequence length="1102" mass="115444">MRARTLLQACRVACVATLGTGAAAQTLNFAQAPIYLGSSVKPNLLVLYDNSQSMDGTMPGRLIAGDDPSTRGNIARQVLRDAITNYRSVFQWGLGSFGLTAAPASYFTYAYYFGSDTQVVYTNSCVGGVSPANGGLRCIANPQPGNGFGFLTYGRSGDDADINDVLYIGGNYGAQLYGRGVSGTTSYDVYQSHSSGAGSSWAAGAFSGGLGNWTFTPTDAGFLPQTPPYTRIFWLRRAWGYNNDITGQGVINQPVAPDSASQYSALMARLASETSSATSTELKNAATFTPLAGTLGTAASYYGNTLAGQTTPITQTCQRNFVLLATDGNPTGRTDGTMYTLAEQQNTYSAATGQWTFSQAASDVFTQVSALRSVGITNSTAVNGRYDVKTYVIGLGDSVANAASIAMLNRMASLGGTTQAYLASDSATLSLALQRISNDIIARTSAASAVAVNAGAWTSGSEAYQARFNSGDWSGQLLALPLGSDGTPATTPRWDAGQRLGLQNWNTGRQILSYRGANALGSRGVPFRWPANPLLPTSAEIDAAMVSALNTSLTGSTDGQGALRLNYLRGDTSREQRNCSACSAPTFRNRTTSVLGDIVNSGPVHVSSGGLYLRDAVEAQSYAAYRRQRAAMPAMVYVGANDGMLHGFSAATGDEVFAYVPSLVASRLSALTDPGYAHRYSVDGSPVAGDVYYGAAWHTVLLGTLGAGGKGLYALDVSDTSNFTEARASRVVRWEIGATDADMGHLFHKPVIARLANGRWMALTGNGYNSSNGVATLLAIDIETGGVTRIGTQAGSTTSPNGLSGVVALSSRSNGIVDTVYAGDLAGNLWKFDLSSSSPTDWKVAYGPPSSPRPLFAAGSSQPVTSVPDVTPHPSGGYMVTFGTGRYLDVNDGAAGAVQAVYGLWDKGSTITASQLVTQSVLGTATGGDSRDYRFTTFAVGTPSGARYTGDAALTFDQYVSTKRGWMLTLPASGERVVSQVTVRYGKTILTTMIPSTQPCSNGGDSWVMEFDPVTGNRPDSPAFDTNGDNSVDAADRLTLQASLAHVSGVRVGSIGTAPTLIRSRNRQLDDKLLNTSGGSVMRIREQGNTRSSGRAGWEQLQ</sequence>
<dbReference type="Pfam" id="PF05567">
    <property type="entry name" value="T4P_PilY1"/>
    <property type="match status" value="1"/>
</dbReference>